<accession>A0AB34JN15</accession>
<dbReference type="Gene3D" id="2.60.120.10">
    <property type="entry name" value="Jelly Rolls"/>
    <property type="match status" value="1"/>
</dbReference>
<dbReference type="PANTHER" id="PTHR12461">
    <property type="entry name" value="HYPOXIA-INDUCIBLE FACTOR 1 ALPHA INHIBITOR-RELATED"/>
    <property type="match status" value="1"/>
</dbReference>
<dbReference type="PANTHER" id="PTHR12461:SF105">
    <property type="entry name" value="HYPOXIA-INDUCIBLE FACTOR 1-ALPHA INHIBITOR"/>
    <property type="match status" value="1"/>
</dbReference>
<dbReference type="InterPro" id="IPR014710">
    <property type="entry name" value="RmlC-like_jellyroll"/>
</dbReference>
<feature type="domain" description="JmjC" evidence="2">
    <location>
        <begin position="243"/>
        <end position="416"/>
    </location>
</feature>
<protein>
    <recommendedName>
        <fullName evidence="2">JmjC domain-containing protein</fullName>
    </recommendedName>
</protein>
<gene>
    <name evidence="3" type="ORF">AB1Y20_017913</name>
</gene>
<dbReference type="AlphaFoldDB" id="A0AB34JN15"/>
<name>A0AB34JN15_PRYPA</name>
<dbReference type="EMBL" id="JBGBPQ010000006">
    <property type="protein sequence ID" value="KAL1522949.1"/>
    <property type="molecule type" value="Genomic_DNA"/>
</dbReference>
<dbReference type="SMART" id="SM00558">
    <property type="entry name" value="JmjC"/>
    <property type="match status" value="1"/>
</dbReference>
<evidence type="ECO:0000256" key="1">
    <source>
        <dbReference type="SAM" id="MobiDB-lite"/>
    </source>
</evidence>
<dbReference type="InterPro" id="IPR041667">
    <property type="entry name" value="Cupin_8"/>
</dbReference>
<dbReference type="InterPro" id="IPR003347">
    <property type="entry name" value="JmjC_dom"/>
</dbReference>
<proteinExistence type="predicted"/>
<sequence length="416" mass="45531">MTVSSLAGALSELSSSRAAGVRAPASLYSELMLGCVDAGVPLAAYRVYEEAVSDGIRFGSLSPAAQRALRSRLPPEAEACPGRERRAAPSQPARFWCDPLPSLWVEEKAPPRSVVEFDCSPLAAARASAIAEAWELIGRRSCPVLLRGVGEHWPAVRHCNLELLRTTMKRGMVRVSPTPSVTFCRESHPDVQAGLIEPPSRTFSMATSEIIDRLHVGRNGWQPLIYGDRERVYLQALAPHAMMRMLDFNFMKAKPGAQLSGVLGRLWVSTAGTVSPLHFDMQDSYLCQIRGAKRMLLWPDSLLSAFQPYPDDHPLARRLQTSIVSPAPSDLSTDARLKSLLSPLEALLHPGDVLYFPSHWCHHTEAVAQDRLEQNGEKVSSAHSAPKDGSLVDEDGVSEDGVSFSLGFRTDGEYLL</sequence>
<keyword evidence="4" id="KW-1185">Reference proteome</keyword>
<evidence type="ECO:0000313" key="3">
    <source>
        <dbReference type="EMBL" id="KAL1522949.1"/>
    </source>
</evidence>
<dbReference type="Proteomes" id="UP001515480">
    <property type="component" value="Unassembled WGS sequence"/>
</dbReference>
<dbReference type="PROSITE" id="PS51184">
    <property type="entry name" value="JMJC"/>
    <property type="match status" value="1"/>
</dbReference>
<dbReference type="Pfam" id="PF13621">
    <property type="entry name" value="Cupin_8"/>
    <property type="match status" value="1"/>
</dbReference>
<evidence type="ECO:0000313" key="4">
    <source>
        <dbReference type="Proteomes" id="UP001515480"/>
    </source>
</evidence>
<feature type="region of interest" description="Disordered" evidence="1">
    <location>
        <begin position="374"/>
        <end position="396"/>
    </location>
</feature>
<dbReference type="SUPFAM" id="SSF51197">
    <property type="entry name" value="Clavaminate synthase-like"/>
    <property type="match status" value="1"/>
</dbReference>
<comment type="caution">
    <text evidence="3">The sequence shown here is derived from an EMBL/GenBank/DDBJ whole genome shotgun (WGS) entry which is preliminary data.</text>
</comment>
<evidence type="ECO:0000259" key="2">
    <source>
        <dbReference type="PROSITE" id="PS51184"/>
    </source>
</evidence>
<reference evidence="3 4" key="1">
    <citation type="journal article" date="2024" name="Science">
        <title>Giant polyketide synthase enzymes in the biosynthesis of giant marine polyether toxins.</title>
        <authorList>
            <person name="Fallon T.R."/>
            <person name="Shende V.V."/>
            <person name="Wierzbicki I.H."/>
            <person name="Pendleton A.L."/>
            <person name="Watervoot N.F."/>
            <person name="Auber R.P."/>
            <person name="Gonzalez D.J."/>
            <person name="Wisecaver J.H."/>
            <person name="Moore B.S."/>
        </authorList>
    </citation>
    <scope>NUCLEOTIDE SEQUENCE [LARGE SCALE GENOMIC DNA]</scope>
    <source>
        <strain evidence="3 4">12B1</strain>
    </source>
</reference>
<organism evidence="3 4">
    <name type="scientific">Prymnesium parvum</name>
    <name type="common">Toxic golden alga</name>
    <dbReference type="NCBI Taxonomy" id="97485"/>
    <lineage>
        <taxon>Eukaryota</taxon>
        <taxon>Haptista</taxon>
        <taxon>Haptophyta</taxon>
        <taxon>Prymnesiophyceae</taxon>
        <taxon>Prymnesiales</taxon>
        <taxon>Prymnesiaceae</taxon>
        <taxon>Prymnesium</taxon>
    </lineage>
</organism>